<organism evidence="2 3">
    <name type="scientific">Opisthorchis viverrini</name>
    <name type="common">Southeast Asian liver fluke</name>
    <dbReference type="NCBI Taxonomy" id="6198"/>
    <lineage>
        <taxon>Eukaryota</taxon>
        <taxon>Metazoa</taxon>
        <taxon>Spiralia</taxon>
        <taxon>Lophotrochozoa</taxon>
        <taxon>Platyhelminthes</taxon>
        <taxon>Trematoda</taxon>
        <taxon>Digenea</taxon>
        <taxon>Opisthorchiida</taxon>
        <taxon>Opisthorchiata</taxon>
        <taxon>Opisthorchiidae</taxon>
        <taxon>Opisthorchis</taxon>
    </lineage>
</organism>
<dbReference type="EMBL" id="KV900506">
    <property type="protein sequence ID" value="OON15864.1"/>
    <property type="molecule type" value="Genomic_DNA"/>
</dbReference>
<accession>A0A1S8WNB1</accession>
<evidence type="ECO:0000256" key="1">
    <source>
        <dbReference type="SAM" id="MobiDB-lite"/>
    </source>
</evidence>
<dbReference type="AlphaFoldDB" id="A0A1S8WNB1"/>
<reference evidence="2 3" key="1">
    <citation type="submission" date="2015-03" db="EMBL/GenBank/DDBJ databases">
        <title>Draft genome of the nematode, Opisthorchis viverrini.</title>
        <authorList>
            <person name="Mitreva M."/>
        </authorList>
    </citation>
    <scope>NUCLEOTIDE SEQUENCE [LARGE SCALE GENOMIC DNA]</scope>
    <source>
        <strain evidence="2">Khon Kaen</strain>
    </source>
</reference>
<protein>
    <submittedName>
        <fullName evidence="2">Uncharacterized protein</fullName>
    </submittedName>
</protein>
<proteinExistence type="predicted"/>
<keyword evidence="3" id="KW-1185">Reference proteome</keyword>
<dbReference type="SUPFAM" id="SSF158702">
    <property type="entry name" value="Sec63 N-terminal domain-like"/>
    <property type="match status" value="1"/>
</dbReference>
<gene>
    <name evidence="2" type="ORF">X801_08329</name>
</gene>
<evidence type="ECO:0000313" key="2">
    <source>
        <dbReference type="EMBL" id="OON15864.1"/>
    </source>
</evidence>
<sequence>MTAAVTLLIVQGNRRSKRGRESSGSRLKTPPYLHTIENCMHLVPMLIQAVPPCASPLLQLPHLTQTQLRHMEAKQPNP</sequence>
<dbReference type="Proteomes" id="UP000243686">
    <property type="component" value="Unassembled WGS sequence"/>
</dbReference>
<evidence type="ECO:0000313" key="3">
    <source>
        <dbReference type="Proteomes" id="UP000243686"/>
    </source>
</evidence>
<name>A0A1S8WNB1_OPIVI</name>
<feature type="region of interest" description="Disordered" evidence="1">
    <location>
        <begin position="9"/>
        <end position="30"/>
    </location>
</feature>